<keyword evidence="21" id="KW-0511">Multifunctional enzyme</keyword>
<evidence type="ECO:0000256" key="22">
    <source>
        <dbReference type="ARBA" id="ARBA00023316"/>
    </source>
</evidence>
<evidence type="ECO:0000256" key="8">
    <source>
        <dbReference type="ARBA" id="ARBA00022475"/>
    </source>
</evidence>
<evidence type="ECO:0000259" key="30">
    <source>
        <dbReference type="Pfam" id="PF00912"/>
    </source>
</evidence>
<dbReference type="InterPro" id="IPR050396">
    <property type="entry name" value="Glycosyltr_51/Transpeptidase"/>
</dbReference>
<keyword evidence="15" id="KW-0133">Cell shape</keyword>
<sequence length="807" mass="90901">MNKENHRDQENQKSTGLKRQKYSTSNKKETLRYVMKMLSIVLAILIVLGGVLGLFWVLNILNETPEIQAKNIYDYIEQNSIIYDNVGEQMEVVGKEEKRIIVPLEKIPETMQEAIVAVEDERFWEHSGLDYRRIVGATWNNLTTDSRQGGSTITQQLAKNVYLTHEQTLRRKIQDAYYAKEIESQLSKEKILEAYLNTINLGGQNHGVEAASQAYFSKPVSELDLVESALIAGITQHPARYSPIRYIPSDEVLEDHVVYGDYHDYTIIFDERTVPRYRTVLGQMLRNDYITEDEYREALEESERLDERINPSRFDEEDISGQFGEFIRAEVMEGFVEDGMSIDQARQKISTGGLRIYSTLDPEMQNIMEEEFQNPDNFPPSFRDSAGNLLRDEQGNVQPQGAMIISNPYTGEIKALMGGRETLGSGSFNRAVGTGRPVGSSIKPLAAFLPALDNDHTVASVIDDLPVYFDFNDPERRHPQNVGDTGYLGLINLREALSISSNVSATKLLDELDPTVAGSNAVMQQYLNELGIEHHTYDYSTVLGSGSASPYAMNRAYNAIANRGVYKDLVAFTHVKDSSGNVLLDNRGKIGFGEGSRRVVGEDVAYLLTDMMQHAVTPANEGYGWQAAIRPNNEGIPVAGKTGTSQEQKDAWFVGYTPYLSAATWIGYDRGEPLGRSSEVSARLWSKVMGRIHDEEGYSNQEFARPGNIIEVEVCRISGKLPTDLCERDPRGSQVVTELFIEGTEPTEHCEAHVSVHVHRSSGGRPRWFHLPMFLEERVYFVRPEPYDPAEHDGIKPRDYEYQLPVD</sequence>
<keyword evidence="11" id="KW-0328">Glycosyltransferase</keyword>
<keyword evidence="32" id="KW-1185">Reference proteome</keyword>
<dbReference type="GO" id="GO:0009252">
    <property type="term" value="P:peptidoglycan biosynthetic process"/>
    <property type="evidence" value="ECO:0007669"/>
    <property type="project" value="UniProtKB-KW"/>
</dbReference>
<evidence type="ECO:0000256" key="3">
    <source>
        <dbReference type="ARBA" id="ARBA00004752"/>
    </source>
</evidence>
<dbReference type="AlphaFoldDB" id="A0AA43XLE2"/>
<evidence type="ECO:0000256" key="4">
    <source>
        <dbReference type="ARBA" id="ARBA00007090"/>
    </source>
</evidence>
<keyword evidence="20" id="KW-0046">Antibiotic resistance</keyword>
<dbReference type="GO" id="GO:0005886">
    <property type="term" value="C:plasma membrane"/>
    <property type="evidence" value="ECO:0007669"/>
    <property type="project" value="UniProtKB-SubCell"/>
</dbReference>
<evidence type="ECO:0000256" key="14">
    <source>
        <dbReference type="ARBA" id="ARBA00022801"/>
    </source>
</evidence>
<evidence type="ECO:0000256" key="5">
    <source>
        <dbReference type="ARBA" id="ARBA00007739"/>
    </source>
</evidence>
<feature type="transmembrane region" description="Helical" evidence="28">
    <location>
        <begin position="37"/>
        <end position="58"/>
    </location>
</feature>
<feature type="domain" description="Penicillin-binding protein transpeptidase" evidence="29">
    <location>
        <begin position="401"/>
        <end position="668"/>
    </location>
</feature>
<keyword evidence="12" id="KW-0808">Transferase</keyword>
<dbReference type="FunFam" id="1.10.3810.10:FF:000001">
    <property type="entry name" value="Penicillin-binding protein 1A"/>
    <property type="match status" value="1"/>
</dbReference>
<dbReference type="PANTHER" id="PTHR32282">
    <property type="entry name" value="BINDING PROTEIN TRANSPEPTIDASE, PUTATIVE-RELATED"/>
    <property type="match status" value="1"/>
</dbReference>
<evidence type="ECO:0000256" key="20">
    <source>
        <dbReference type="ARBA" id="ARBA00023251"/>
    </source>
</evidence>
<evidence type="ECO:0000256" key="24">
    <source>
        <dbReference type="ARBA" id="ARBA00044770"/>
    </source>
</evidence>
<dbReference type="Proteomes" id="UP000449710">
    <property type="component" value="Unassembled WGS sequence"/>
</dbReference>
<dbReference type="Gene3D" id="3.40.710.10">
    <property type="entry name" value="DD-peptidase/beta-lactamase superfamily"/>
    <property type="match status" value="1"/>
</dbReference>
<dbReference type="GO" id="GO:0008360">
    <property type="term" value="P:regulation of cell shape"/>
    <property type="evidence" value="ECO:0007669"/>
    <property type="project" value="UniProtKB-KW"/>
</dbReference>
<feature type="compositionally biased region" description="Basic and acidic residues" evidence="27">
    <location>
        <begin position="1"/>
        <end position="11"/>
    </location>
</feature>
<evidence type="ECO:0000256" key="25">
    <source>
        <dbReference type="ARBA" id="ARBA00049902"/>
    </source>
</evidence>
<organism evidence="31 32">
    <name type="scientific">Isachenkonia alkalipeptolytica</name>
    <dbReference type="NCBI Taxonomy" id="2565777"/>
    <lineage>
        <taxon>Bacteria</taxon>
        <taxon>Bacillati</taxon>
        <taxon>Bacillota</taxon>
        <taxon>Clostridia</taxon>
        <taxon>Eubacteriales</taxon>
        <taxon>Clostridiaceae</taxon>
        <taxon>Isachenkonia</taxon>
    </lineage>
</organism>
<evidence type="ECO:0000256" key="1">
    <source>
        <dbReference type="ARBA" id="ARBA00002624"/>
    </source>
</evidence>
<gene>
    <name evidence="31" type="ORF">ISALK_07780</name>
</gene>
<evidence type="ECO:0000256" key="23">
    <source>
        <dbReference type="ARBA" id="ARBA00034000"/>
    </source>
</evidence>
<protein>
    <recommendedName>
        <fullName evidence="7">Penicillin-binding protein 1A</fullName>
        <ecNumber evidence="24">2.4.99.28</ecNumber>
        <ecNumber evidence="6">3.4.16.4</ecNumber>
    </recommendedName>
</protein>
<keyword evidence="18 28" id="KW-1133">Transmembrane helix</keyword>
<evidence type="ECO:0000256" key="17">
    <source>
        <dbReference type="ARBA" id="ARBA00022984"/>
    </source>
</evidence>
<comment type="catalytic activity">
    <reaction evidence="25">
        <text>[GlcNAc-(1-&gt;4)-Mur2Ac(oyl-L-Ala-gamma-D-Glu-L-Lys-D-Ala-D-Ala)](n)-di-trans,octa-cis-undecaprenyl diphosphate + beta-D-GlcNAc-(1-&gt;4)-Mur2Ac(oyl-L-Ala-gamma-D-Glu-L-Lys-D-Ala-D-Ala)-di-trans,octa-cis-undecaprenyl diphosphate = [GlcNAc-(1-&gt;4)-Mur2Ac(oyl-L-Ala-gamma-D-Glu-L-Lys-D-Ala-D-Ala)](n+1)-di-trans,octa-cis-undecaprenyl diphosphate + di-trans,octa-cis-undecaprenyl diphosphate + H(+)</text>
        <dbReference type="Rhea" id="RHEA:23708"/>
        <dbReference type="Rhea" id="RHEA-COMP:9602"/>
        <dbReference type="Rhea" id="RHEA-COMP:9603"/>
        <dbReference type="ChEBI" id="CHEBI:15378"/>
        <dbReference type="ChEBI" id="CHEBI:58405"/>
        <dbReference type="ChEBI" id="CHEBI:60033"/>
        <dbReference type="ChEBI" id="CHEBI:78435"/>
        <dbReference type="EC" id="2.4.99.28"/>
    </reaction>
</comment>
<dbReference type="InterPro" id="IPR036950">
    <property type="entry name" value="PBP_transglycosylase"/>
</dbReference>
<reference evidence="31 32" key="1">
    <citation type="submission" date="2019-04" db="EMBL/GenBank/DDBJ databases">
        <title>Isachenkonia alkalipeptolytica gen. nov. sp. nov. a new anaerobic, alkiliphilic organothrophic bacterium capable to reduce synthesized ferrihydrite isolated from a soda lake.</title>
        <authorList>
            <person name="Toshchakov S.V."/>
            <person name="Zavarzina D.G."/>
            <person name="Zhilina T.N."/>
            <person name="Kostrikina N.A."/>
            <person name="Kublanov I.V."/>
        </authorList>
    </citation>
    <scope>NUCLEOTIDE SEQUENCE [LARGE SCALE GENOMIC DNA]</scope>
    <source>
        <strain evidence="31 32">Z-1701</strain>
    </source>
</reference>
<dbReference type="InterPro" id="IPR001264">
    <property type="entry name" value="Glyco_trans_51"/>
</dbReference>
<evidence type="ECO:0000256" key="2">
    <source>
        <dbReference type="ARBA" id="ARBA00004401"/>
    </source>
</evidence>
<evidence type="ECO:0000256" key="16">
    <source>
        <dbReference type="ARBA" id="ARBA00022968"/>
    </source>
</evidence>
<dbReference type="EC" id="3.4.16.4" evidence="6"/>
<dbReference type="InterPro" id="IPR023346">
    <property type="entry name" value="Lysozyme-like_dom_sf"/>
</dbReference>
<evidence type="ECO:0000256" key="19">
    <source>
        <dbReference type="ARBA" id="ARBA00023136"/>
    </source>
</evidence>
<comment type="pathway">
    <text evidence="26">Glycan biosynthesis.</text>
</comment>
<evidence type="ECO:0000256" key="12">
    <source>
        <dbReference type="ARBA" id="ARBA00022679"/>
    </source>
</evidence>
<comment type="similarity">
    <text evidence="4">In the C-terminal section; belongs to the transpeptidase family.</text>
</comment>
<comment type="catalytic activity">
    <reaction evidence="23">
        <text>Preferential cleavage: (Ac)2-L-Lys-D-Ala-|-D-Ala. Also transpeptidation of peptidyl-alanyl moieties that are N-acyl substituents of D-alanine.</text>
        <dbReference type="EC" id="3.4.16.4"/>
    </reaction>
</comment>
<comment type="pathway">
    <text evidence="3">Cell wall biogenesis; peptidoglycan biosynthesis.</text>
</comment>
<dbReference type="GO" id="GO:0071555">
    <property type="term" value="P:cell wall organization"/>
    <property type="evidence" value="ECO:0007669"/>
    <property type="project" value="UniProtKB-KW"/>
</dbReference>
<evidence type="ECO:0000256" key="11">
    <source>
        <dbReference type="ARBA" id="ARBA00022676"/>
    </source>
</evidence>
<dbReference type="SUPFAM" id="SSF53955">
    <property type="entry name" value="Lysozyme-like"/>
    <property type="match status" value="1"/>
</dbReference>
<dbReference type="EC" id="2.4.99.28" evidence="24"/>
<evidence type="ECO:0000259" key="29">
    <source>
        <dbReference type="Pfam" id="PF00905"/>
    </source>
</evidence>
<dbReference type="Pfam" id="PF00912">
    <property type="entry name" value="Transgly"/>
    <property type="match status" value="1"/>
</dbReference>
<keyword evidence="22" id="KW-0961">Cell wall biogenesis/degradation</keyword>
<dbReference type="InterPro" id="IPR012338">
    <property type="entry name" value="Beta-lactam/transpept-like"/>
</dbReference>
<dbReference type="GO" id="GO:0006508">
    <property type="term" value="P:proteolysis"/>
    <property type="evidence" value="ECO:0007669"/>
    <property type="project" value="UniProtKB-KW"/>
</dbReference>
<dbReference type="SUPFAM" id="SSF56601">
    <property type="entry name" value="beta-lactamase/transpeptidase-like"/>
    <property type="match status" value="1"/>
</dbReference>
<evidence type="ECO:0000256" key="6">
    <source>
        <dbReference type="ARBA" id="ARBA00012448"/>
    </source>
</evidence>
<evidence type="ECO:0000256" key="10">
    <source>
        <dbReference type="ARBA" id="ARBA00022670"/>
    </source>
</evidence>
<accession>A0AA43XLE2</accession>
<keyword evidence="17" id="KW-0573">Peptidoglycan synthesis</keyword>
<evidence type="ECO:0000256" key="26">
    <source>
        <dbReference type="ARBA" id="ARBA00060592"/>
    </source>
</evidence>
<keyword evidence="8" id="KW-1003">Cell membrane</keyword>
<comment type="subcellular location">
    <subcellularLocation>
        <location evidence="2">Cell membrane</location>
        <topology evidence="2">Single-pass type II membrane protein</topology>
    </subcellularLocation>
</comment>
<evidence type="ECO:0000256" key="21">
    <source>
        <dbReference type="ARBA" id="ARBA00023268"/>
    </source>
</evidence>
<dbReference type="GO" id="GO:0008955">
    <property type="term" value="F:peptidoglycan glycosyltransferase activity"/>
    <property type="evidence" value="ECO:0007669"/>
    <property type="project" value="UniProtKB-EC"/>
</dbReference>
<comment type="caution">
    <text evidence="31">The sequence shown here is derived from an EMBL/GenBank/DDBJ whole genome shotgun (WGS) entry which is preliminary data.</text>
</comment>
<keyword evidence="9" id="KW-0121">Carboxypeptidase</keyword>
<comment type="similarity">
    <text evidence="5">In the N-terminal section; belongs to the glycosyltransferase 51 family.</text>
</comment>
<evidence type="ECO:0000256" key="27">
    <source>
        <dbReference type="SAM" id="MobiDB-lite"/>
    </source>
</evidence>
<dbReference type="RefSeq" id="WP_160720923.1">
    <property type="nucleotide sequence ID" value="NZ_SUMG01000007.1"/>
</dbReference>
<keyword evidence="14" id="KW-0378">Hydrolase</keyword>
<dbReference type="Pfam" id="PF00905">
    <property type="entry name" value="Transpeptidase"/>
    <property type="match status" value="1"/>
</dbReference>
<evidence type="ECO:0000256" key="13">
    <source>
        <dbReference type="ARBA" id="ARBA00022692"/>
    </source>
</evidence>
<dbReference type="InterPro" id="IPR001460">
    <property type="entry name" value="PCN-bd_Tpept"/>
</dbReference>
<keyword evidence="19 28" id="KW-0472">Membrane</keyword>
<keyword evidence="10" id="KW-0645">Protease</keyword>
<evidence type="ECO:0000313" key="31">
    <source>
        <dbReference type="EMBL" id="NBG88399.1"/>
    </source>
</evidence>
<feature type="domain" description="Glycosyl transferase family 51" evidence="30">
    <location>
        <begin position="89"/>
        <end position="246"/>
    </location>
</feature>
<name>A0AA43XLE2_9CLOT</name>
<keyword evidence="16" id="KW-0735">Signal-anchor</keyword>
<evidence type="ECO:0000256" key="15">
    <source>
        <dbReference type="ARBA" id="ARBA00022960"/>
    </source>
</evidence>
<dbReference type="Gene3D" id="1.10.3810.10">
    <property type="entry name" value="Biosynthetic peptidoglycan transglycosylase-like"/>
    <property type="match status" value="1"/>
</dbReference>
<comment type="function">
    <text evidence="1">Cell wall formation. Synthesis of cross-linked peptidoglycan from the lipid intermediates. The enzyme has a penicillin-insensitive transglycosylase N-terminal domain (formation of linear glycan strands) and a penicillin-sensitive transpeptidase C-terminal domain (cross-linking of the peptide subunits).</text>
</comment>
<evidence type="ECO:0000256" key="18">
    <source>
        <dbReference type="ARBA" id="ARBA00022989"/>
    </source>
</evidence>
<proteinExistence type="inferred from homology"/>
<dbReference type="PANTHER" id="PTHR32282:SF33">
    <property type="entry name" value="PEPTIDOGLYCAN GLYCOSYLTRANSFERASE"/>
    <property type="match status" value="1"/>
</dbReference>
<evidence type="ECO:0000256" key="9">
    <source>
        <dbReference type="ARBA" id="ARBA00022645"/>
    </source>
</evidence>
<dbReference type="GO" id="GO:0046677">
    <property type="term" value="P:response to antibiotic"/>
    <property type="evidence" value="ECO:0007669"/>
    <property type="project" value="UniProtKB-KW"/>
</dbReference>
<dbReference type="GO" id="GO:0009002">
    <property type="term" value="F:serine-type D-Ala-D-Ala carboxypeptidase activity"/>
    <property type="evidence" value="ECO:0007669"/>
    <property type="project" value="UniProtKB-EC"/>
</dbReference>
<dbReference type="GO" id="GO:0008658">
    <property type="term" value="F:penicillin binding"/>
    <property type="evidence" value="ECO:0007669"/>
    <property type="project" value="InterPro"/>
</dbReference>
<dbReference type="EMBL" id="SUMG01000007">
    <property type="protein sequence ID" value="NBG88399.1"/>
    <property type="molecule type" value="Genomic_DNA"/>
</dbReference>
<evidence type="ECO:0000256" key="28">
    <source>
        <dbReference type="SAM" id="Phobius"/>
    </source>
</evidence>
<evidence type="ECO:0000256" key="7">
    <source>
        <dbReference type="ARBA" id="ARBA00018638"/>
    </source>
</evidence>
<keyword evidence="13 28" id="KW-0812">Transmembrane</keyword>
<feature type="region of interest" description="Disordered" evidence="27">
    <location>
        <begin position="1"/>
        <end position="23"/>
    </location>
</feature>
<evidence type="ECO:0000313" key="32">
    <source>
        <dbReference type="Proteomes" id="UP000449710"/>
    </source>
</evidence>